<gene>
    <name evidence="2" type="ORF">SCARR_00340</name>
</gene>
<evidence type="ECO:0000259" key="1">
    <source>
        <dbReference type="Pfam" id="PF08241"/>
    </source>
</evidence>
<dbReference type="AlphaFoldDB" id="A0A6C2UDL5"/>
<keyword evidence="3" id="KW-1185">Reference proteome</keyword>
<dbReference type="SUPFAM" id="SSF53335">
    <property type="entry name" value="S-adenosyl-L-methionine-dependent methyltransferases"/>
    <property type="match status" value="1"/>
</dbReference>
<name>A0A6C2UDL5_9BACT</name>
<organism evidence="2 3">
    <name type="scientific">Pontiella sulfatireligans</name>
    <dbReference type="NCBI Taxonomy" id="2750658"/>
    <lineage>
        <taxon>Bacteria</taxon>
        <taxon>Pseudomonadati</taxon>
        <taxon>Kiritimatiellota</taxon>
        <taxon>Kiritimatiellia</taxon>
        <taxon>Kiritimatiellales</taxon>
        <taxon>Pontiellaceae</taxon>
        <taxon>Pontiella</taxon>
    </lineage>
</organism>
<dbReference type="GO" id="GO:0008757">
    <property type="term" value="F:S-adenosylmethionine-dependent methyltransferase activity"/>
    <property type="evidence" value="ECO:0007669"/>
    <property type="project" value="InterPro"/>
</dbReference>
<accession>A0A6C2UDL5</accession>
<feature type="domain" description="Methyltransferase type 11" evidence="1">
    <location>
        <begin position="93"/>
        <end position="144"/>
    </location>
</feature>
<proteinExistence type="predicted"/>
<dbReference type="InterPro" id="IPR029063">
    <property type="entry name" value="SAM-dependent_MTases_sf"/>
</dbReference>
<reference evidence="2 3" key="1">
    <citation type="submission" date="2019-04" db="EMBL/GenBank/DDBJ databases">
        <authorList>
            <person name="Van Vliet M D."/>
        </authorList>
    </citation>
    <scope>NUCLEOTIDE SEQUENCE [LARGE SCALE GENOMIC DNA]</scope>
    <source>
        <strain evidence="2 3">F21</strain>
    </source>
</reference>
<dbReference type="CDD" id="cd02440">
    <property type="entry name" value="AdoMet_MTases"/>
    <property type="match status" value="1"/>
</dbReference>
<sequence>MVKRVQIGTSRLENLDEQALATFLDKSWMHLGEPHFGAGGIKGKRLELRKKLLRLYDSSLSDLAGIIKRRLARSSKKSIVFSEEELYEKTNFSEFYFEKGGRLPFGDDTVDFIFSEHFFEHLFLDEAVDLFRECHRILKPNGLIRTCVPDADLRTYEPPESVGYPNKRMPYSHPDKHKNRWSVYSLCEALEHAGFDGLPLRYCDRDGQYIKSDPRENKTYYRNCPEMNLAFSTTYIQRIDSLIVDGIKR</sequence>
<dbReference type="InterPro" id="IPR013216">
    <property type="entry name" value="Methyltransf_11"/>
</dbReference>
<dbReference type="EMBL" id="CAAHFH010000001">
    <property type="protein sequence ID" value="VGO18288.1"/>
    <property type="molecule type" value="Genomic_DNA"/>
</dbReference>
<dbReference type="Pfam" id="PF08241">
    <property type="entry name" value="Methyltransf_11"/>
    <property type="match status" value="1"/>
</dbReference>
<evidence type="ECO:0000313" key="2">
    <source>
        <dbReference type="EMBL" id="VGO18288.1"/>
    </source>
</evidence>
<protein>
    <recommendedName>
        <fullName evidence="1">Methyltransferase type 11 domain-containing protein</fullName>
    </recommendedName>
</protein>
<dbReference type="Proteomes" id="UP000346198">
    <property type="component" value="Unassembled WGS sequence"/>
</dbReference>
<evidence type="ECO:0000313" key="3">
    <source>
        <dbReference type="Proteomes" id="UP000346198"/>
    </source>
</evidence>
<dbReference type="RefSeq" id="WP_168432887.1">
    <property type="nucleotide sequence ID" value="NZ_CAAHFH010000001.1"/>
</dbReference>
<dbReference type="Gene3D" id="3.40.50.150">
    <property type="entry name" value="Vaccinia Virus protein VP39"/>
    <property type="match status" value="1"/>
</dbReference>